<feature type="region of interest" description="Disordered" evidence="1">
    <location>
        <begin position="170"/>
        <end position="195"/>
    </location>
</feature>
<name>A0A225E190_9BACT</name>
<organism evidence="2 3">
    <name type="scientific">Fimbriiglobus ruber</name>
    <dbReference type="NCBI Taxonomy" id="1908690"/>
    <lineage>
        <taxon>Bacteria</taxon>
        <taxon>Pseudomonadati</taxon>
        <taxon>Planctomycetota</taxon>
        <taxon>Planctomycetia</taxon>
        <taxon>Gemmatales</taxon>
        <taxon>Gemmataceae</taxon>
        <taxon>Fimbriiglobus</taxon>
    </lineage>
</organism>
<feature type="compositionally biased region" description="Polar residues" evidence="1">
    <location>
        <begin position="186"/>
        <end position="195"/>
    </location>
</feature>
<accession>A0A225E190</accession>
<sequence>MEKDFKLGEFGPLEKAGRQGKFYVSTKEMGINEFANFLKAVNDKDSGKLIESVKHDHKVMEVQRVKLQAVKQLQDKFVDIQEEMKLFYPRKDLYASKAYDCIFFAKKDLDEYYSNILGNKLDAKLDSVLEKVKEAVKAFDEEVKKHPKNENAGKVKSKLVGLQGVLENITNTSVEGKGQPPKPTEQGKQSQPRRP</sequence>
<keyword evidence="3" id="KW-1185">Reference proteome</keyword>
<protein>
    <submittedName>
        <fullName evidence="2">Uncharacterized protein</fullName>
    </submittedName>
</protein>
<evidence type="ECO:0000313" key="2">
    <source>
        <dbReference type="EMBL" id="OWK45554.1"/>
    </source>
</evidence>
<gene>
    <name evidence="2" type="ORF">FRUB_01885</name>
</gene>
<dbReference type="Proteomes" id="UP000214646">
    <property type="component" value="Unassembled WGS sequence"/>
</dbReference>
<comment type="caution">
    <text evidence="2">The sequence shown here is derived from an EMBL/GenBank/DDBJ whole genome shotgun (WGS) entry which is preliminary data.</text>
</comment>
<dbReference type="EMBL" id="NIDE01000002">
    <property type="protein sequence ID" value="OWK45554.1"/>
    <property type="molecule type" value="Genomic_DNA"/>
</dbReference>
<dbReference type="AlphaFoldDB" id="A0A225E190"/>
<proteinExistence type="predicted"/>
<evidence type="ECO:0000313" key="3">
    <source>
        <dbReference type="Proteomes" id="UP000214646"/>
    </source>
</evidence>
<evidence type="ECO:0000256" key="1">
    <source>
        <dbReference type="SAM" id="MobiDB-lite"/>
    </source>
</evidence>
<reference evidence="3" key="1">
    <citation type="submission" date="2017-06" db="EMBL/GenBank/DDBJ databases">
        <title>Genome analysis of Fimbriiglobus ruber SP5, the first member of the order Planctomycetales with confirmed chitinolytic capability.</title>
        <authorList>
            <person name="Ravin N.V."/>
            <person name="Rakitin A.L."/>
            <person name="Ivanova A.A."/>
            <person name="Beletsky A.V."/>
            <person name="Kulichevskaya I.S."/>
            <person name="Mardanov A.V."/>
            <person name="Dedysh S.N."/>
        </authorList>
    </citation>
    <scope>NUCLEOTIDE SEQUENCE [LARGE SCALE GENOMIC DNA]</scope>
    <source>
        <strain evidence="3">SP5</strain>
    </source>
</reference>